<dbReference type="SMART" id="SM00420">
    <property type="entry name" value="HTH_DEOR"/>
    <property type="match status" value="1"/>
</dbReference>
<accession>A0A5B8UDZ1</accession>
<gene>
    <name evidence="5" type="ORF">FSB75_01160</name>
</gene>
<dbReference type="InterPro" id="IPR001034">
    <property type="entry name" value="DeoR_HTH"/>
</dbReference>
<dbReference type="SMART" id="SM01134">
    <property type="entry name" value="DeoRC"/>
    <property type="match status" value="1"/>
</dbReference>
<reference evidence="5 6" key="1">
    <citation type="journal article" date="2015" name="Int. J. Syst. Evol. Microbiol.">
        <title>Flavisolibacter ginsenosidimutans sp. nov., with ginsenoside-converting activity isolated from soil used for cultivating ginseng.</title>
        <authorList>
            <person name="Zhao Y."/>
            <person name="Liu Q."/>
            <person name="Kang M.S."/>
            <person name="Jin F."/>
            <person name="Yu H."/>
            <person name="Im W.T."/>
        </authorList>
    </citation>
    <scope>NUCLEOTIDE SEQUENCE [LARGE SCALE GENOMIC DNA]</scope>
    <source>
        <strain evidence="5 6">Gsoil 636</strain>
    </source>
</reference>
<name>A0A5B8UDZ1_9BACT</name>
<dbReference type="Proteomes" id="UP000321204">
    <property type="component" value="Chromosome"/>
</dbReference>
<evidence type="ECO:0000256" key="1">
    <source>
        <dbReference type="ARBA" id="ARBA00023015"/>
    </source>
</evidence>
<dbReference type="OrthoDB" id="9797223at2"/>
<dbReference type="EMBL" id="CP042433">
    <property type="protein sequence ID" value="QEC54565.1"/>
    <property type="molecule type" value="Genomic_DNA"/>
</dbReference>
<evidence type="ECO:0000256" key="2">
    <source>
        <dbReference type="ARBA" id="ARBA00023125"/>
    </source>
</evidence>
<dbReference type="Pfam" id="PF08220">
    <property type="entry name" value="HTH_DeoR"/>
    <property type="match status" value="1"/>
</dbReference>
<dbReference type="GO" id="GO:0003700">
    <property type="term" value="F:DNA-binding transcription factor activity"/>
    <property type="evidence" value="ECO:0007669"/>
    <property type="project" value="InterPro"/>
</dbReference>
<dbReference type="PANTHER" id="PTHR30363:SF46">
    <property type="entry name" value="LYSR FAMILY TRANSCRIPTIONAL REGULATOR"/>
    <property type="match status" value="1"/>
</dbReference>
<dbReference type="SUPFAM" id="SSF100950">
    <property type="entry name" value="NagB/RpiA/CoA transferase-like"/>
    <property type="match status" value="1"/>
</dbReference>
<organism evidence="5 6">
    <name type="scientific">Flavisolibacter ginsenosidimutans</name>
    <dbReference type="NCBI Taxonomy" id="661481"/>
    <lineage>
        <taxon>Bacteria</taxon>
        <taxon>Pseudomonadati</taxon>
        <taxon>Bacteroidota</taxon>
        <taxon>Chitinophagia</taxon>
        <taxon>Chitinophagales</taxon>
        <taxon>Chitinophagaceae</taxon>
        <taxon>Flavisolibacter</taxon>
    </lineage>
</organism>
<dbReference type="InterPro" id="IPR050313">
    <property type="entry name" value="Carb_Metab_HTH_regulators"/>
</dbReference>
<dbReference type="InterPro" id="IPR036388">
    <property type="entry name" value="WH-like_DNA-bd_sf"/>
</dbReference>
<dbReference type="SUPFAM" id="SSF46785">
    <property type="entry name" value="Winged helix' DNA-binding domain"/>
    <property type="match status" value="1"/>
</dbReference>
<keyword evidence="6" id="KW-1185">Reference proteome</keyword>
<dbReference type="Gene3D" id="1.10.10.10">
    <property type="entry name" value="Winged helix-like DNA-binding domain superfamily/Winged helix DNA-binding domain"/>
    <property type="match status" value="1"/>
</dbReference>
<evidence type="ECO:0000256" key="3">
    <source>
        <dbReference type="ARBA" id="ARBA00023163"/>
    </source>
</evidence>
<protein>
    <submittedName>
        <fullName evidence="5">DeoR/GlpR transcriptional regulator</fullName>
    </submittedName>
</protein>
<dbReference type="KEGG" id="fgg:FSB75_01160"/>
<dbReference type="InterPro" id="IPR037171">
    <property type="entry name" value="NagB/RpiA_transferase-like"/>
</dbReference>
<dbReference type="PANTHER" id="PTHR30363">
    <property type="entry name" value="HTH-TYPE TRANSCRIPTIONAL REGULATOR SRLR-RELATED"/>
    <property type="match status" value="1"/>
</dbReference>
<evidence type="ECO:0000313" key="6">
    <source>
        <dbReference type="Proteomes" id="UP000321204"/>
    </source>
</evidence>
<proteinExistence type="predicted"/>
<keyword evidence="2" id="KW-0238">DNA-binding</keyword>
<dbReference type="InterPro" id="IPR014036">
    <property type="entry name" value="DeoR-like_C"/>
</dbReference>
<dbReference type="GO" id="GO:0003677">
    <property type="term" value="F:DNA binding"/>
    <property type="evidence" value="ECO:0007669"/>
    <property type="project" value="UniProtKB-KW"/>
</dbReference>
<dbReference type="RefSeq" id="WP_146781613.1">
    <property type="nucleotide sequence ID" value="NZ_BAABIO010000006.1"/>
</dbReference>
<keyword evidence="3" id="KW-0804">Transcription</keyword>
<dbReference type="Gene3D" id="3.40.50.1360">
    <property type="match status" value="1"/>
</dbReference>
<dbReference type="PROSITE" id="PS51000">
    <property type="entry name" value="HTH_DEOR_2"/>
    <property type="match status" value="1"/>
</dbReference>
<keyword evidence="1" id="KW-0805">Transcription regulation</keyword>
<dbReference type="Pfam" id="PF00455">
    <property type="entry name" value="DeoRC"/>
    <property type="match status" value="1"/>
</dbReference>
<sequence>MTITERHQAILKQLQETGRVDIQKLSENLQVTGVTIRKDLKLLEERNLLFRTKGGGSLQNPYASERPINEKEFINVDQKRKIAKAALPLTTQTDSIIIGSGTTVYELSRCLSPTKHLIVITPALKVALELHNRPNVEVLQLGGLIHQSSASAAGTFAELILDHISCDVLFLGADGIDPDFGISITNLNEASLNQKMINVARKVVIMADGSKFGRRGLGRVCNLDTVQSIITDSGAPAESVKALEERGINVVIAD</sequence>
<dbReference type="InterPro" id="IPR018356">
    <property type="entry name" value="Tscrpt_reg_HTH_DeoR_CS"/>
</dbReference>
<evidence type="ECO:0000313" key="5">
    <source>
        <dbReference type="EMBL" id="QEC54565.1"/>
    </source>
</evidence>
<dbReference type="AlphaFoldDB" id="A0A5B8UDZ1"/>
<dbReference type="PROSITE" id="PS00894">
    <property type="entry name" value="HTH_DEOR_1"/>
    <property type="match status" value="1"/>
</dbReference>
<evidence type="ECO:0000259" key="4">
    <source>
        <dbReference type="PROSITE" id="PS51000"/>
    </source>
</evidence>
<dbReference type="InterPro" id="IPR036390">
    <property type="entry name" value="WH_DNA-bd_sf"/>
</dbReference>
<feature type="domain" description="HTH deoR-type" evidence="4">
    <location>
        <begin position="3"/>
        <end position="58"/>
    </location>
</feature>